<evidence type="ECO:0008006" key="3">
    <source>
        <dbReference type="Google" id="ProtNLM"/>
    </source>
</evidence>
<evidence type="ECO:0000313" key="1">
    <source>
        <dbReference type="EMBL" id="KAH1083695.1"/>
    </source>
</evidence>
<sequence length="192" mass="23039">MSILITFHPKEVDFKVERVQRVLEWQNSLELRCHELELHREIKEVLKHEELLWFQKSKSIWLRNGDRNTSYFHSRTLAKRKRNKIKGLIIENGDWCFDVKELKQHVVIFSRELYTVDYLVSGVFSCHVFNDEIRKVIFGKALLKAPEVDGFQVKFFQFQWDIVGPSGIRQWDLLSPYLFVLCKRDWGILLEK</sequence>
<protein>
    <recommendedName>
        <fullName evidence="3">Reverse transcriptase domain-containing protein</fullName>
    </recommendedName>
</protein>
<dbReference type="EMBL" id="JAIQCV010000007">
    <property type="protein sequence ID" value="KAH1083695.1"/>
    <property type="molecule type" value="Genomic_DNA"/>
</dbReference>
<proteinExistence type="predicted"/>
<gene>
    <name evidence="1" type="ORF">J1N35_023456</name>
</gene>
<reference evidence="1 2" key="1">
    <citation type="journal article" date="2021" name="Plant Biotechnol. J.">
        <title>Multi-omics assisted identification of the key and species-specific regulatory components of drought-tolerant mechanisms in Gossypium stocksii.</title>
        <authorList>
            <person name="Yu D."/>
            <person name="Ke L."/>
            <person name="Zhang D."/>
            <person name="Wu Y."/>
            <person name="Sun Y."/>
            <person name="Mei J."/>
            <person name="Sun J."/>
            <person name="Sun Y."/>
        </authorList>
    </citation>
    <scope>NUCLEOTIDE SEQUENCE [LARGE SCALE GENOMIC DNA]</scope>
    <source>
        <strain evidence="2">cv. E1</strain>
        <tissue evidence="1">Leaf</tissue>
    </source>
</reference>
<name>A0A9D4A3X8_9ROSI</name>
<keyword evidence="2" id="KW-1185">Reference proteome</keyword>
<dbReference type="AlphaFoldDB" id="A0A9D4A3X8"/>
<dbReference type="Proteomes" id="UP000828251">
    <property type="component" value="Unassembled WGS sequence"/>
</dbReference>
<accession>A0A9D4A3X8</accession>
<evidence type="ECO:0000313" key="2">
    <source>
        <dbReference type="Proteomes" id="UP000828251"/>
    </source>
</evidence>
<dbReference type="OrthoDB" id="1922870at2759"/>
<comment type="caution">
    <text evidence="1">The sequence shown here is derived from an EMBL/GenBank/DDBJ whole genome shotgun (WGS) entry which is preliminary data.</text>
</comment>
<organism evidence="1 2">
    <name type="scientific">Gossypium stocksii</name>
    <dbReference type="NCBI Taxonomy" id="47602"/>
    <lineage>
        <taxon>Eukaryota</taxon>
        <taxon>Viridiplantae</taxon>
        <taxon>Streptophyta</taxon>
        <taxon>Embryophyta</taxon>
        <taxon>Tracheophyta</taxon>
        <taxon>Spermatophyta</taxon>
        <taxon>Magnoliopsida</taxon>
        <taxon>eudicotyledons</taxon>
        <taxon>Gunneridae</taxon>
        <taxon>Pentapetalae</taxon>
        <taxon>rosids</taxon>
        <taxon>malvids</taxon>
        <taxon>Malvales</taxon>
        <taxon>Malvaceae</taxon>
        <taxon>Malvoideae</taxon>
        <taxon>Gossypium</taxon>
    </lineage>
</organism>